<name>A0A1D6G780_MAIZE</name>
<sequence>MTCPTDIENHIRHDCIILTVYVHLVESACQ</sequence>
<gene>
    <name evidence="1" type="ORF">ZEAMMB73_Zm00001d012163</name>
</gene>
<evidence type="ECO:0000313" key="1">
    <source>
        <dbReference type="EMBL" id="AQK99015.1"/>
    </source>
</evidence>
<proteinExistence type="predicted"/>
<dbReference type="InParanoid" id="A0A1D6G780"/>
<protein>
    <submittedName>
        <fullName evidence="1">Uncharacterized protein</fullName>
    </submittedName>
</protein>
<accession>A0A1D6G780</accession>
<reference evidence="1" key="1">
    <citation type="submission" date="2015-12" db="EMBL/GenBank/DDBJ databases">
        <title>Update maize B73 reference genome by single molecule sequencing technologies.</title>
        <authorList>
            <consortium name="Maize Genome Sequencing Project"/>
            <person name="Ware D."/>
        </authorList>
    </citation>
    <scope>NUCLEOTIDE SEQUENCE</scope>
    <source>
        <tissue evidence="1">Seedling</tissue>
    </source>
</reference>
<dbReference type="EMBL" id="CM000784">
    <property type="protein sequence ID" value="AQK99015.1"/>
    <property type="molecule type" value="Genomic_DNA"/>
</dbReference>
<dbReference type="AlphaFoldDB" id="A0A1D6G780"/>
<organism evidence="1">
    <name type="scientific">Zea mays</name>
    <name type="common">Maize</name>
    <dbReference type="NCBI Taxonomy" id="4577"/>
    <lineage>
        <taxon>Eukaryota</taxon>
        <taxon>Viridiplantae</taxon>
        <taxon>Streptophyta</taxon>
        <taxon>Embryophyta</taxon>
        <taxon>Tracheophyta</taxon>
        <taxon>Spermatophyta</taxon>
        <taxon>Magnoliopsida</taxon>
        <taxon>Liliopsida</taxon>
        <taxon>Poales</taxon>
        <taxon>Poaceae</taxon>
        <taxon>PACMAD clade</taxon>
        <taxon>Panicoideae</taxon>
        <taxon>Andropogonodae</taxon>
        <taxon>Andropogoneae</taxon>
        <taxon>Tripsacinae</taxon>
        <taxon>Zea</taxon>
    </lineage>
</organism>
<feature type="non-terminal residue" evidence="1">
    <location>
        <position position="30"/>
    </location>
</feature>